<dbReference type="GO" id="GO:0016491">
    <property type="term" value="F:oxidoreductase activity"/>
    <property type="evidence" value="ECO:0007669"/>
    <property type="project" value="UniProtKB-KW"/>
</dbReference>
<dbReference type="GO" id="GO:0005507">
    <property type="term" value="F:copper ion binding"/>
    <property type="evidence" value="ECO:0007669"/>
    <property type="project" value="InterPro"/>
</dbReference>
<evidence type="ECO:0000313" key="13">
    <source>
        <dbReference type="Proteomes" id="UP000827549"/>
    </source>
</evidence>
<feature type="compositionally biased region" description="Low complexity" evidence="7">
    <location>
        <begin position="99"/>
        <end position="113"/>
    </location>
</feature>
<feature type="region of interest" description="Disordered" evidence="7">
    <location>
        <begin position="25"/>
        <end position="133"/>
    </location>
</feature>
<feature type="chain" id="PRO_5041973079" evidence="8">
    <location>
        <begin position="20"/>
        <end position="998"/>
    </location>
</feature>
<feature type="compositionally biased region" description="Gly residues" evidence="7">
    <location>
        <begin position="25"/>
        <end position="36"/>
    </location>
</feature>
<dbReference type="CDD" id="cd13857">
    <property type="entry name" value="CuRO_1_Diphenol_Ox"/>
    <property type="match status" value="1"/>
</dbReference>
<dbReference type="InterPro" id="IPR008972">
    <property type="entry name" value="Cupredoxin"/>
</dbReference>
<evidence type="ECO:0000259" key="11">
    <source>
        <dbReference type="Pfam" id="PF07732"/>
    </source>
</evidence>
<evidence type="ECO:0000256" key="8">
    <source>
        <dbReference type="SAM" id="SignalP"/>
    </source>
</evidence>
<feature type="compositionally biased region" description="Polar residues" evidence="7">
    <location>
        <begin position="943"/>
        <end position="952"/>
    </location>
</feature>
<keyword evidence="13" id="KW-1185">Reference proteome</keyword>
<dbReference type="PANTHER" id="PTHR11709">
    <property type="entry name" value="MULTI-COPPER OXIDASE"/>
    <property type="match status" value="1"/>
</dbReference>
<dbReference type="Proteomes" id="UP000827549">
    <property type="component" value="Chromosome 7"/>
</dbReference>
<feature type="domain" description="Plastocyanin-like" evidence="11">
    <location>
        <begin position="190"/>
        <end position="299"/>
    </location>
</feature>
<evidence type="ECO:0000259" key="9">
    <source>
        <dbReference type="Pfam" id="PF00394"/>
    </source>
</evidence>
<feature type="compositionally biased region" description="Pro residues" evidence="7">
    <location>
        <begin position="58"/>
        <end position="98"/>
    </location>
</feature>
<keyword evidence="8" id="KW-0732">Signal</keyword>
<keyword evidence="4" id="KW-0186">Copper</keyword>
<comment type="similarity">
    <text evidence="1">Belongs to the multicopper oxidase family.</text>
</comment>
<feature type="compositionally biased region" description="Low complexity" evidence="7">
    <location>
        <begin position="120"/>
        <end position="129"/>
    </location>
</feature>
<protein>
    <submittedName>
        <fullName evidence="12">Laccase-2</fullName>
    </submittedName>
</protein>
<feature type="signal peptide" evidence="8">
    <location>
        <begin position="1"/>
        <end position="19"/>
    </location>
</feature>
<evidence type="ECO:0000256" key="7">
    <source>
        <dbReference type="SAM" id="MobiDB-lite"/>
    </source>
</evidence>
<feature type="compositionally biased region" description="Low complexity" evidence="7">
    <location>
        <begin position="917"/>
        <end position="941"/>
    </location>
</feature>
<dbReference type="Pfam" id="PF00394">
    <property type="entry name" value="Cu-oxidase"/>
    <property type="match status" value="1"/>
</dbReference>
<evidence type="ECO:0000256" key="1">
    <source>
        <dbReference type="ARBA" id="ARBA00010609"/>
    </source>
</evidence>
<organism evidence="12 13">
    <name type="scientific">Vanrija pseudolonga</name>
    <dbReference type="NCBI Taxonomy" id="143232"/>
    <lineage>
        <taxon>Eukaryota</taxon>
        <taxon>Fungi</taxon>
        <taxon>Dikarya</taxon>
        <taxon>Basidiomycota</taxon>
        <taxon>Agaricomycotina</taxon>
        <taxon>Tremellomycetes</taxon>
        <taxon>Trichosporonales</taxon>
        <taxon>Trichosporonaceae</taxon>
        <taxon>Vanrija</taxon>
    </lineage>
</organism>
<dbReference type="InterPro" id="IPR033138">
    <property type="entry name" value="Cu_oxidase_CS"/>
</dbReference>
<keyword evidence="5" id="KW-1015">Disulfide bond</keyword>
<evidence type="ECO:0000256" key="4">
    <source>
        <dbReference type="ARBA" id="ARBA00023008"/>
    </source>
</evidence>
<dbReference type="Pfam" id="PF07732">
    <property type="entry name" value="Cu-oxidase_3"/>
    <property type="match status" value="1"/>
</dbReference>
<accession>A0AAF0YFD8</accession>
<dbReference type="InterPro" id="IPR045087">
    <property type="entry name" value="Cu-oxidase_fam"/>
</dbReference>
<dbReference type="EMBL" id="CP086720">
    <property type="protein sequence ID" value="WOO85327.1"/>
    <property type="molecule type" value="Genomic_DNA"/>
</dbReference>
<dbReference type="AlphaFoldDB" id="A0AAF0YFD8"/>
<feature type="compositionally biased region" description="Pro residues" evidence="7">
    <location>
        <begin position="968"/>
        <end position="982"/>
    </location>
</feature>
<evidence type="ECO:0000313" key="12">
    <source>
        <dbReference type="EMBL" id="WOO85327.1"/>
    </source>
</evidence>
<dbReference type="PANTHER" id="PTHR11709:SF414">
    <property type="entry name" value="ADR239WP"/>
    <property type="match status" value="1"/>
</dbReference>
<evidence type="ECO:0000256" key="5">
    <source>
        <dbReference type="ARBA" id="ARBA00023157"/>
    </source>
</evidence>
<dbReference type="GeneID" id="87811991"/>
<feature type="compositionally biased region" description="Low complexity" evidence="7">
    <location>
        <begin position="983"/>
        <end position="998"/>
    </location>
</feature>
<dbReference type="Pfam" id="PF07731">
    <property type="entry name" value="Cu-oxidase_2"/>
    <property type="match status" value="1"/>
</dbReference>
<dbReference type="InterPro" id="IPR011707">
    <property type="entry name" value="Cu-oxidase-like_N"/>
</dbReference>
<keyword evidence="6" id="KW-0325">Glycoprotein</keyword>
<dbReference type="PROSITE" id="PS00079">
    <property type="entry name" value="MULTICOPPER_OXIDASE1"/>
    <property type="match status" value="1"/>
</dbReference>
<dbReference type="Gene3D" id="2.60.40.420">
    <property type="entry name" value="Cupredoxins - blue copper proteins"/>
    <property type="match status" value="3"/>
</dbReference>
<feature type="domain" description="Plastocyanin-like" evidence="10">
    <location>
        <begin position="591"/>
        <end position="685"/>
    </location>
</feature>
<dbReference type="RefSeq" id="XP_062631353.1">
    <property type="nucleotide sequence ID" value="XM_062775369.1"/>
</dbReference>
<feature type="region of interest" description="Disordered" evidence="7">
    <location>
        <begin position="911"/>
        <end position="998"/>
    </location>
</feature>
<keyword evidence="2" id="KW-0479">Metal-binding</keyword>
<reference evidence="12" key="1">
    <citation type="submission" date="2023-10" db="EMBL/GenBank/DDBJ databases">
        <authorList>
            <person name="Noh H."/>
        </authorList>
    </citation>
    <scope>NUCLEOTIDE SEQUENCE</scope>
    <source>
        <strain evidence="12">DUCC4014</strain>
    </source>
</reference>
<dbReference type="SUPFAM" id="SSF49503">
    <property type="entry name" value="Cupredoxins"/>
    <property type="match status" value="3"/>
</dbReference>
<evidence type="ECO:0000256" key="2">
    <source>
        <dbReference type="ARBA" id="ARBA00022723"/>
    </source>
</evidence>
<evidence type="ECO:0000256" key="3">
    <source>
        <dbReference type="ARBA" id="ARBA00023002"/>
    </source>
</evidence>
<evidence type="ECO:0000256" key="6">
    <source>
        <dbReference type="ARBA" id="ARBA00023180"/>
    </source>
</evidence>
<feature type="domain" description="Plastocyanin-like" evidence="9">
    <location>
        <begin position="311"/>
        <end position="452"/>
    </location>
</feature>
<proteinExistence type="inferred from homology"/>
<feature type="compositionally biased region" description="Low complexity" evidence="7">
    <location>
        <begin position="953"/>
        <end position="967"/>
    </location>
</feature>
<gene>
    <name evidence="12" type="primary">LAC2_2</name>
    <name evidence="12" type="ORF">LOC62_07G008827</name>
</gene>
<keyword evidence="3" id="KW-0560">Oxidoreductase</keyword>
<dbReference type="InterPro" id="IPR011706">
    <property type="entry name" value="Cu-oxidase_C"/>
</dbReference>
<dbReference type="InterPro" id="IPR001117">
    <property type="entry name" value="Cu-oxidase_2nd"/>
</dbReference>
<sequence length="998" mass="104282">MHANIISLATIALLGSVNGQFGGPGFGGPGFGGPPFGGQPQRPPPAGGGGGGGFGWPFWPPRPPRPPPRPPTRTTQHPPPTSTTSPTPSPTTQSPPPGGSETTSPSSTSTSVPTSPPPDSSTATPTSSGLNQTLPSFAKTSIWSYPLPPVPSNTYSAPKEIFTASMGAPEEGYQPVTRKYEFTLGTSAGSPDGFERLMYTINNQFPGPTIEANQGDIIEVTVHNNLDHPQAIHWHGIRQRGTNHMDGVPGISQCPIAPGATFVYRFTLESEMGTYWYHSHYGNTMADGLVGAFIVHAKNDPWVKKRDYDDERVMFLSDWNDYLSEFIVHRMHDYSEGYKGQGIPTQPDAILINGVGQRDCATAQPDATCLTTKPYELQGQIGSRIRLRLINPGAHGMVRFSIDQHVLQVIEVDDTPIEPLYLKELALDPGQRASVVIHLNRGGQFSSFWIRGGLAAKCVFGGHFITGFAVLRYTDFKGDPWSIGSPVTAPWPGLGDGETLCQDIDELWDVKPKIVEKPPPTAFSVQQMGTSFGQFVDRESHEPFIGFGMNSVNFVNMINDPALAHVEDGIPINGSNVATLVYETDGVGGADVIINQLDVGLTHPFHIHGRPFHILARGSGEMTPEKVKDIQVNLVNPLYRDTLTIGSRAWALVRIPTDNPGVWPIHCHIGWHLSSGKLGLIVIRPDVVRSFQKPQEWQALCTGDKNEIGPGRRDMSPPKGYFPPQARAADADMIEYYANAKRQDVVATPASASPTPASFSMNRSVFTLIQGGQTIVGSADIPDPTPTPEPDPAALAAYATITGGSAVTNPTLVPPATTVAVTAGAGEGGGGGNGVTQSAAPTQVPISAAVPIPSGFSPVAPGIQPEGKPEAGSLEAAFNDPGEVPLTVLVSQGDTPAKAAQAAGVNVGGAGGGGGSNSSAPAAPSESASAATASVESVAPSDVTAQIASTQTPDAAAPSSAPPAASSAPPPEAAPSPAPSAPPADGGNNPGDPGFAPP</sequence>
<evidence type="ECO:0000259" key="10">
    <source>
        <dbReference type="Pfam" id="PF07731"/>
    </source>
</evidence>
<name>A0AAF0YFD8_9TREE</name>